<protein>
    <submittedName>
        <fullName evidence="3">Aminocarboxymuconate-semialdehyde decarboxylase</fullName>
        <ecNumber evidence="3">4.1.1.45</ecNumber>
    </submittedName>
</protein>
<accession>A0A448HZT6</accession>
<dbReference type="Gene3D" id="3.20.20.140">
    <property type="entry name" value="Metal-dependent hydrolases"/>
    <property type="match status" value="1"/>
</dbReference>
<feature type="domain" description="Amidohydrolase-related" evidence="2">
    <location>
        <begin position="28"/>
        <end position="353"/>
    </location>
</feature>
<dbReference type="RefSeq" id="WP_126332499.1">
    <property type="nucleotide sequence ID" value="NZ_AP022604.1"/>
</dbReference>
<dbReference type="Proteomes" id="UP000282551">
    <property type="component" value="Chromosome"/>
</dbReference>
<dbReference type="Pfam" id="PF04909">
    <property type="entry name" value="Amidohydro_2"/>
    <property type="match status" value="1"/>
</dbReference>
<sequence>MSRPPEWWPELAPRIERSRAPKPPGPCVDAHTHLSVKSAAAVAKPFFRPEYEPRQLYSSPETMRYNTEYRASPLNTAQFEDAEQRLADMDAQGVDAQVLAVPPTEYFYWLDETEARRANRLQHERLAEVVHTWPQRFAAVANPPMNHPGLAVETLREAHRDFGFRGAQISADVLGLDLDDRRFDPVWQTVVELDMTVILHPQGFTHGERFSDYYLVNVMCMPLASTLAVTRMILGGVWQRHPDLRVMVVHGGGYLPFYIARTDHAWRVRPELRHHLDVPPSEVLRRIYVDTNVFDPGMVAHLAAYLGADHVLMGTDYPFDMGTVDPVGFLSGVAVAESDRARILGGNAAELFGVAAATP</sequence>
<keyword evidence="4" id="KW-1185">Reference proteome</keyword>
<dbReference type="InterPro" id="IPR032466">
    <property type="entry name" value="Metal_Hydrolase"/>
</dbReference>
<dbReference type="GO" id="GO:0005737">
    <property type="term" value="C:cytoplasm"/>
    <property type="evidence" value="ECO:0007669"/>
    <property type="project" value="TreeGrafter"/>
</dbReference>
<dbReference type="OrthoDB" id="149172at2"/>
<name>A0A448HZT6_MYCCI</name>
<dbReference type="PANTHER" id="PTHR21240:SF28">
    <property type="entry name" value="ISO-OROTATE DECARBOXYLASE (EUROFUNG)"/>
    <property type="match status" value="1"/>
</dbReference>
<dbReference type="InterPro" id="IPR006680">
    <property type="entry name" value="Amidohydro-rel"/>
</dbReference>
<evidence type="ECO:0000256" key="1">
    <source>
        <dbReference type="ARBA" id="ARBA00023239"/>
    </source>
</evidence>
<gene>
    <name evidence="3" type="ORF">NCTC10485_00748</name>
</gene>
<dbReference type="PANTHER" id="PTHR21240">
    <property type="entry name" value="2-AMINO-3-CARBOXYLMUCONATE-6-SEMIALDEHYDE DECARBOXYLASE"/>
    <property type="match status" value="1"/>
</dbReference>
<proteinExistence type="predicted"/>
<dbReference type="GO" id="GO:0019748">
    <property type="term" value="P:secondary metabolic process"/>
    <property type="evidence" value="ECO:0007669"/>
    <property type="project" value="TreeGrafter"/>
</dbReference>
<evidence type="ECO:0000313" key="3">
    <source>
        <dbReference type="EMBL" id="VEG45748.1"/>
    </source>
</evidence>
<dbReference type="EC" id="4.1.1.45" evidence="3"/>
<dbReference type="AlphaFoldDB" id="A0A448HZT6"/>
<dbReference type="InterPro" id="IPR032465">
    <property type="entry name" value="ACMSD"/>
</dbReference>
<organism evidence="3 4">
    <name type="scientific">Mycolicibacterium chitae</name>
    <name type="common">Mycobacterium chitae</name>
    <dbReference type="NCBI Taxonomy" id="1792"/>
    <lineage>
        <taxon>Bacteria</taxon>
        <taxon>Bacillati</taxon>
        <taxon>Actinomycetota</taxon>
        <taxon>Actinomycetes</taxon>
        <taxon>Mycobacteriales</taxon>
        <taxon>Mycobacteriaceae</taxon>
        <taxon>Mycolicibacterium</taxon>
    </lineage>
</organism>
<evidence type="ECO:0000259" key="2">
    <source>
        <dbReference type="Pfam" id="PF04909"/>
    </source>
</evidence>
<dbReference type="SUPFAM" id="SSF51556">
    <property type="entry name" value="Metallo-dependent hydrolases"/>
    <property type="match status" value="1"/>
</dbReference>
<evidence type="ECO:0000313" key="4">
    <source>
        <dbReference type="Proteomes" id="UP000282551"/>
    </source>
</evidence>
<dbReference type="GO" id="GO:0016787">
    <property type="term" value="F:hydrolase activity"/>
    <property type="evidence" value="ECO:0007669"/>
    <property type="project" value="InterPro"/>
</dbReference>
<dbReference type="GO" id="GO:0001760">
    <property type="term" value="F:aminocarboxymuconate-semialdehyde decarboxylase activity"/>
    <property type="evidence" value="ECO:0007669"/>
    <property type="project" value="UniProtKB-EC"/>
</dbReference>
<keyword evidence="1 3" id="KW-0456">Lyase</keyword>
<dbReference type="EMBL" id="LR134355">
    <property type="protein sequence ID" value="VEG45748.1"/>
    <property type="molecule type" value="Genomic_DNA"/>
</dbReference>
<reference evidence="3 4" key="1">
    <citation type="submission" date="2018-12" db="EMBL/GenBank/DDBJ databases">
        <authorList>
            <consortium name="Pathogen Informatics"/>
        </authorList>
    </citation>
    <scope>NUCLEOTIDE SEQUENCE [LARGE SCALE GENOMIC DNA]</scope>
    <source>
        <strain evidence="3 4">NCTC10485</strain>
    </source>
</reference>